<dbReference type="GO" id="GO:0016762">
    <property type="term" value="F:xyloglucan:xyloglucosyl transferase activity"/>
    <property type="evidence" value="ECO:0007669"/>
    <property type="project" value="UniProtKB-EC"/>
</dbReference>
<comment type="PTM">
    <text evidence="14">Contains at least one intrachain disulfide bond essential for its enzymatic activity.</text>
</comment>
<gene>
    <name evidence="16" type="ORF">TanjilG_05887</name>
</gene>
<evidence type="ECO:0000256" key="3">
    <source>
        <dbReference type="ARBA" id="ARBA00022525"/>
    </source>
</evidence>
<evidence type="ECO:0000256" key="11">
    <source>
        <dbReference type="ARBA" id="ARBA00058567"/>
    </source>
</evidence>
<keyword evidence="17" id="KW-1185">Reference proteome</keyword>
<dbReference type="Pfam" id="PF06955">
    <property type="entry name" value="XET_C"/>
    <property type="match status" value="1"/>
</dbReference>
<dbReference type="SUPFAM" id="SSF49899">
    <property type="entry name" value="Concanavalin A-like lectins/glucanases"/>
    <property type="match status" value="1"/>
</dbReference>
<dbReference type="InterPro" id="IPR000757">
    <property type="entry name" value="Beta-glucanase-like"/>
</dbReference>
<protein>
    <recommendedName>
        <fullName evidence="14">Xyloglucan endotransglucosylase/hydrolase</fullName>
        <ecNumber evidence="14">2.4.1.207</ecNumber>
    </recommendedName>
</protein>
<feature type="domain" description="GH16" evidence="15">
    <location>
        <begin position="12"/>
        <end position="213"/>
    </location>
</feature>
<dbReference type="EMBL" id="CM007366">
    <property type="protein sequence ID" value="OIW08911.1"/>
    <property type="molecule type" value="Genomic_DNA"/>
</dbReference>
<evidence type="ECO:0000256" key="12">
    <source>
        <dbReference type="PIRSR" id="PIRSR005604-1"/>
    </source>
</evidence>
<evidence type="ECO:0000256" key="4">
    <source>
        <dbReference type="ARBA" id="ARBA00022679"/>
    </source>
</evidence>
<dbReference type="GO" id="GO:0048046">
    <property type="term" value="C:apoplast"/>
    <property type="evidence" value="ECO:0007669"/>
    <property type="project" value="UniProtKB-SubCell"/>
</dbReference>
<dbReference type="EC" id="2.4.1.207" evidence="14"/>
<evidence type="ECO:0000313" key="17">
    <source>
        <dbReference type="Proteomes" id="UP000188354"/>
    </source>
</evidence>
<keyword evidence="2 14" id="KW-0052">Apoplast</keyword>
<comment type="function">
    <text evidence="11 14">Catalyzes xyloglucan endohydrolysis (XEH) and/or endotransglycosylation (XET). Cleaves and religates xyloglucan polymers, an essential constituent of the primary cell wall, and thereby participates in cell wall construction of growing tissues.</text>
</comment>
<dbReference type="PANTHER" id="PTHR31062">
    <property type="entry name" value="XYLOGLUCAN ENDOTRANSGLUCOSYLASE/HYDROLASE PROTEIN 8-RELATED"/>
    <property type="match status" value="1"/>
</dbReference>
<evidence type="ECO:0000256" key="10">
    <source>
        <dbReference type="ARBA" id="ARBA00023295"/>
    </source>
</evidence>
<dbReference type="InterPro" id="IPR010713">
    <property type="entry name" value="XET_C"/>
</dbReference>
<keyword evidence="3 14" id="KW-0964">Secreted</keyword>
<dbReference type="KEGG" id="lang:109351356"/>
<dbReference type="Gramene" id="OIW08911">
    <property type="protein sequence ID" value="OIW08911"/>
    <property type="gene ID" value="TanjilG_05887"/>
</dbReference>
<evidence type="ECO:0000256" key="2">
    <source>
        <dbReference type="ARBA" id="ARBA00022523"/>
    </source>
</evidence>
<dbReference type="Gene3D" id="2.60.120.200">
    <property type="match status" value="1"/>
</dbReference>
<dbReference type="GO" id="GO:0004553">
    <property type="term" value="F:hydrolase activity, hydrolyzing O-glycosyl compounds"/>
    <property type="evidence" value="ECO:0007669"/>
    <property type="project" value="InterPro"/>
</dbReference>
<dbReference type="GO" id="GO:0010411">
    <property type="term" value="P:xyloglucan metabolic process"/>
    <property type="evidence" value="ECO:0007669"/>
    <property type="project" value="InterPro"/>
</dbReference>
<feature type="active site" description="Nucleophile" evidence="12">
    <location>
        <position position="99"/>
    </location>
</feature>
<keyword evidence="5" id="KW-0732">Signal</keyword>
<feature type="glycosylation site" description="N-linked (GlcNAc...) asparagine" evidence="13">
    <location>
        <position position="107"/>
    </location>
</feature>
<dbReference type="InterPro" id="IPR044791">
    <property type="entry name" value="Beta-glucanase/XTH"/>
</dbReference>
<dbReference type="CDD" id="cd02176">
    <property type="entry name" value="GH16_XET"/>
    <property type="match status" value="1"/>
</dbReference>
<evidence type="ECO:0000256" key="14">
    <source>
        <dbReference type="RuleBase" id="RU361120"/>
    </source>
</evidence>
<feature type="active site" description="Proton donor" evidence="12">
    <location>
        <position position="103"/>
    </location>
</feature>
<evidence type="ECO:0000313" key="16">
    <source>
        <dbReference type="EMBL" id="OIW08911.1"/>
    </source>
</evidence>
<keyword evidence="1 14" id="KW-0134">Cell wall</keyword>
<dbReference type="GO" id="GO:0071555">
    <property type="term" value="P:cell wall organization"/>
    <property type="evidence" value="ECO:0007669"/>
    <property type="project" value="UniProtKB-KW"/>
</dbReference>
<dbReference type="InterPro" id="IPR013320">
    <property type="entry name" value="ConA-like_dom_sf"/>
</dbReference>
<dbReference type="InterPro" id="IPR016455">
    <property type="entry name" value="XTH"/>
</dbReference>
<accession>A0A4P1RE57</accession>
<dbReference type="STRING" id="3871.A0A4P1RE57"/>
<evidence type="ECO:0000259" key="15">
    <source>
        <dbReference type="PROSITE" id="PS51762"/>
    </source>
</evidence>
<dbReference type="Pfam" id="PF00722">
    <property type="entry name" value="Glyco_hydro_16"/>
    <property type="match status" value="1"/>
</dbReference>
<evidence type="ECO:0000256" key="9">
    <source>
        <dbReference type="ARBA" id="ARBA00023211"/>
    </source>
</evidence>
<comment type="subcellular location">
    <subcellularLocation>
        <location evidence="14">Secreted</location>
        <location evidence="14">Cell wall</location>
    </subcellularLocation>
    <subcellularLocation>
        <location evidence="14">Secreted</location>
        <location evidence="14">Extracellular space</location>
        <location evidence="14">Apoplast</location>
    </subcellularLocation>
</comment>
<dbReference type="InterPro" id="IPR008263">
    <property type="entry name" value="GH16_AS"/>
</dbReference>
<sequence>MANFEKMLVAFFIFAIAPSIVLVDATFSDSMYLTWGLQHASLQADNLSLVLDQNSGSAAQTKIPYLFGSFESRIKLVPGNSAGTVTAYYLSSTGNKHDEIDFEFLGNISGQPYIIHTNVFTQGNGSREQQFYPWFDPTADFHNYTIHWNPTEIVWYVDSIPIRVFRNYQSAGIAYPNQQGMSLYTSLWNADGWATRGGLVKINWSGAPFIARYNQFRARACPFNGPASINQCAANIPSNWWTSPLYKQLGYASLGQLNWVRSNYMIYDYCKDTKRFNGQLPPECYKQQF</sequence>
<comment type="similarity">
    <text evidence="14">Belongs to the glycosyl hydrolase 16 family.</text>
</comment>
<dbReference type="OrthoDB" id="4781at2759"/>
<dbReference type="PROSITE" id="PS51762">
    <property type="entry name" value="GH16_2"/>
    <property type="match status" value="1"/>
</dbReference>
<evidence type="ECO:0000256" key="13">
    <source>
        <dbReference type="PIRSR" id="PIRSR005604-2"/>
    </source>
</evidence>
<dbReference type="Proteomes" id="UP000188354">
    <property type="component" value="Chromosome LG06"/>
</dbReference>
<keyword evidence="14" id="KW-0961">Cell wall biogenesis/degradation</keyword>
<dbReference type="GO" id="GO:0042546">
    <property type="term" value="P:cell wall biogenesis"/>
    <property type="evidence" value="ECO:0007669"/>
    <property type="project" value="InterPro"/>
</dbReference>
<evidence type="ECO:0000256" key="1">
    <source>
        <dbReference type="ARBA" id="ARBA00022512"/>
    </source>
</evidence>
<dbReference type="FunFam" id="2.60.120.200:FF:000025">
    <property type="entry name" value="Xyloglucan endotransglucosylase/hydrolase"/>
    <property type="match status" value="1"/>
</dbReference>
<dbReference type="PROSITE" id="PS01034">
    <property type="entry name" value="GH16_1"/>
    <property type="match status" value="1"/>
</dbReference>
<keyword evidence="9" id="KW-0464">Manganese</keyword>
<dbReference type="AlphaFoldDB" id="A0A4P1RE57"/>
<evidence type="ECO:0000256" key="5">
    <source>
        <dbReference type="ARBA" id="ARBA00022729"/>
    </source>
</evidence>
<evidence type="ECO:0000256" key="8">
    <source>
        <dbReference type="ARBA" id="ARBA00023180"/>
    </source>
</evidence>
<keyword evidence="7" id="KW-1015">Disulfide bond</keyword>
<keyword evidence="6 14" id="KW-0378">Hydrolase</keyword>
<keyword evidence="8" id="KW-0325">Glycoprotein</keyword>
<evidence type="ECO:0000256" key="7">
    <source>
        <dbReference type="ARBA" id="ARBA00023157"/>
    </source>
</evidence>
<evidence type="ECO:0000256" key="6">
    <source>
        <dbReference type="ARBA" id="ARBA00022801"/>
    </source>
</evidence>
<keyword evidence="10 14" id="KW-0326">Glycosidase</keyword>
<proteinExistence type="inferred from homology"/>
<name>A0A4P1RE57_LUPAN</name>
<dbReference type="PIRSF" id="PIRSF005604">
    <property type="entry name" value="XET"/>
    <property type="match status" value="1"/>
</dbReference>
<keyword evidence="4 14" id="KW-0808">Transferase</keyword>
<reference evidence="16 17" key="1">
    <citation type="journal article" date="2017" name="Plant Biotechnol. J.">
        <title>A comprehensive draft genome sequence for lupin (Lupinus angustifolius), an emerging health food: insights into plant-microbe interactions and legume evolution.</title>
        <authorList>
            <person name="Hane J.K."/>
            <person name="Ming Y."/>
            <person name="Kamphuis L.G."/>
            <person name="Nelson M.N."/>
            <person name="Garg G."/>
            <person name="Atkins C.A."/>
            <person name="Bayer P.E."/>
            <person name="Bravo A."/>
            <person name="Bringans S."/>
            <person name="Cannon S."/>
            <person name="Edwards D."/>
            <person name="Foley R."/>
            <person name="Gao L.L."/>
            <person name="Harrison M.J."/>
            <person name="Huang W."/>
            <person name="Hurgobin B."/>
            <person name="Li S."/>
            <person name="Liu C.W."/>
            <person name="McGrath A."/>
            <person name="Morahan G."/>
            <person name="Murray J."/>
            <person name="Weller J."/>
            <person name="Jian J."/>
            <person name="Singh K.B."/>
        </authorList>
    </citation>
    <scope>NUCLEOTIDE SEQUENCE [LARGE SCALE GENOMIC DNA]</scope>
    <source>
        <strain evidence="17">cv. Tanjil</strain>
        <tissue evidence="16">Whole plant</tissue>
    </source>
</reference>
<organism evidence="16 17">
    <name type="scientific">Lupinus angustifolius</name>
    <name type="common">Narrow-leaved blue lupine</name>
    <dbReference type="NCBI Taxonomy" id="3871"/>
    <lineage>
        <taxon>Eukaryota</taxon>
        <taxon>Viridiplantae</taxon>
        <taxon>Streptophyta</taxon>
        <taxon>Embryophyta</taxon>
        <taxon>Tracheophyta</taxon>
        <taxon>Spermatophyta</taxon>
        <taxon>Magnoliopsida</taxon>
        <taxon>eudicotyledons</taxon>
        <taxon>Gunneridae</taxon>
        <taxon>Pentapetalae</taxon>
        <taxon>rosids</taxon>
        <taxon>fabids</taxon>
        <taxon>Fabales</taxon>
        <taxon>Fabaceae</taxon>
        <taxon>Papilionoideae</taxon>
        <taxon>50 kb inversion clade</taxon>
        <taxon>genistoids sensu lato</taxon>
        <taxon>core genistoids</taxon>
        <taxon>Genisteae</taxon>
        <taxon>Lupinus</taxon>
    </lineage>
</organism>